<accession>A0ABN8XNL6</accession>
<comment type="caution">
    <text evidence="2">The sequence shown here is derived from an EMBL/GenBank/DDBJ whole genome shotgun (WGS) entry which is preliminary data.</text>
</comment>
<feature type="region of interest" description="Disordered" evidence="1">
    <location>
        <begin position="14"/>
        <end position="84"/>
    </location>
</feature>
<evidence type="ECO:0000256" key="1">
    <source>
        <dbReference type="SAM" id="MobiDB-lite"/>
    </source>
</evidence>
<reference evidence="2" key="1">
    <citation type="submission" date="2023-04" db="EMBL/GenBank/DDBJ databases">
        <authorList>
            <consortium name="ELIXIR-Norway"/>
        </authorList>
    </citation>
    <scope>NUCLEOTIDE SEQUENCE [LARGE SCALE GENOMIC DNA]</scope>
</reference>
<dbReference type="Proteomes" id="UP001176941">
    <property type="component" value="Unassembled WGS sequence"/>
</dbReference>
<feature type="compositionally biased region" description="Pro residues" evidence="1">
    <location>
        <begin position="112"/>
        <end position="127"/>
    </location>
</feature>
<feature type="compositionally biased region" description="Basic and acidic residues" evidence="1">
    <location>
        <begin position="69"/>
        <end position="84"/>
    </location>
</feature>
<gene>
    <name evidence="2" type="ORF">MRATA1EN1_LOCUS32661</name>
</gene>
<keyword evidence="3" id="KW-1185">Reference proteome</keyword>
<evidence type="ECO:0000313" key="3">
    <source>
        <dbReference type="Proteomes" id="UP001176941"/>
    </source>
</evidence>
<protein>
    <submittedName>
        <fullName evidence="2">Uncharacterized protein</fullName>
    </submittedName>
</protein>
<feature type="region of interest" description="Disordered" evidence="1">
    <location>
        <begin position="108"/>
        <end position="127"/>
    </location>
</feature>
<proteinExistence type="predicted"/>
<dbReference type="EMBL" id="CATKSN020001319">
    <property type="protein sequence ID" value="CAI9151043.1"/>
    <property type="molecule type" value="Genomic_DNA"/>
</dbReference>
<sequence>MLTTIQVTATVMTRATMRRGPGGRTDVSKATSEGSELPDDPRPLHKLISPSAGEEGMGEQKGGDLQPPTRHEMGTSSWRMKEESPLQLEGSWLRSPWQCGGPLEPLLERALPLPPPPPVLTEEPPNP</sequence>
<organism evidence="2 3">
    <name type="scientific">Rangifer tarandus platyrhynchus</name>
    <name type="common">Svalbard reindeer</name>
    <dbReference type="NCBI Taxonomy" id="3082113"/>
    <lineage>
        <taxon>Eukaryota</taxon>
        <taxon>Metazoa</taxon>
        <taxon>Chordata</taxon>
        <taxon>Craniata</taxon>
        <taxon>Vertebrata</taxon>
        <taxon>Euteleostomi</taxon>
        <taxon>Mammalia</taxon>
        <taxon>Eutheria</taxon>
        <taxon>Laurasiatheria</taxon>
        <taxon>Artiodactyla</taxon>
        <taxon>Ruminantia</taxon>
        <taxon>Pecora</taxon>
        <taxon>Cervidae</taxon>
        <taxon>Odocoileinae</taxon>
        <taxon>Rangifer</taxon>
    </lineage>
</organism>
<name>A0ABN8XNL6_RANTA</name>
<evidence type="ECO:0000313" key="2">
    <source>
        <dbReference type="EMBL" id="CAI9151043.1"/>
    </source>
</evidence>